<dbReference type="AlphaFoldDB" id="A0A914PDB0"/>
<dbReference type="WBParaSite" id="PDA_v2.g13422.t1">
    <property type="protein sequence ID" value="PDA_v2.g13422.t1"/>
    <property type="gene ID" value="PDA_v2.g13422"/>
</dbReference>
<protein>
    <submittedName>
        <fullName evidence="2">Serine protease</fullName>
    </submittedName>
</protein>
<dbReference type="Proteomes" id="UP000887578">
    <property type="component" value="Unplaced"/>
</dbReference>
<sequence length="101" mass="11386">MVKETFNGNQILKRGQEVAAGDYGTLHGKSGHGDSGSGLTMIYDDETVIIGVHVGDMPVLEDDILVKKPTNLRIFAFEQWIKDTMYTSLMINMKKFCWLFK</sequence>
<reference evidence="2" key="1">
    <citation type="submission" date="2022-11" db="UniProtKB">
        <authorList>
            <consortium name="WormBaseParasite"/>
        </authorList>
    </citation>
    <scope>IDENTIFICATION</scope>
</reference>
<proteinExistence type="predicted"/>
<accession>A0A914PDB0</accession>
<keyword evidence="1" id="KW-1185">Reference proteome</keyword>
<evidence type="ECO:0000313" key="2">
    <source>
        <dbReference type="WBParaSite" id="PDA_v2.g13422.t1"/>
    </source>
</evidence>
<name>A0A914PDB0_9BILA</name>
<evidence type="ECO:0000313" key="1">
    <source>
        <dbReference type="Proteomes" id="UP000887578"/>
    </source>
</evidence>
<organism evidence="1 2">
    <name type="scientific">Panagrolaimus davidi</name>
    <dbReference type="NCBI Taxonomy" id="227884"/>
    <lineage>
        <taxon>Eukaryota</taxon>
        <taxon>Metazoa</taxon>
        <taxon>Ecdysozoa</taxon>
        <taxon>Nematoda</taxon>
        <taxon>Chromadorea</taxon>
        <taxon>Rhabditida</taxon>
        <taxon>Tylenchina</taxon>
        <taxon>Panagrolaimomorpha</taxon>
        <taxon>Panagrolaimoidea</taxon>
        <taxon>Panagrolaimidae</taxon>
        <taxon>Panagrolaimus</taxon>
    </lineage>
</organism>